<name>A0AA40KTS1_9HYME</name>
<evidence type="ECO:0000313" key="2">
    <source>
        <dbReference type="Proteomes" id="UP001177670"/>
    </source>
</evidence>
<reference evidence="1" key="1">
    <citation type="submission" date="2021-10" db="EMBL/GenBank/DDBJ databases">
        <title>Melipona bicolor Genome sequencing and assembly.</title>
        <authorList>
            <person name="Araujo N.S."/>
            <person name="Arias M.C."/>
        </authorList>
    </citation>
    <scope>NUCLEOTIDE SEQUENCE</scope>
    <source>
        <strain evidence="1">USP_2M_L1-L4_2017</strain>
        <tissue evidence="1">Whole body</tissue>
    </source>
</reference>
<dbReference type="AlphaFoldDB" id="A0AA40KTS1"/>
<dbReference type="EMBL" id="JAHYIQ010000004">
    <property type="protein sequence ID" value="KAK1132511.1"/>
    <property type="molecule type" value="Genomic_DNA"/>
</dbReference>
<evidence type="ECO:0000313" key="1">
    <source>
        <dbReference type="EMBL" id="KAK1132511.1"/>
    </source>
</evidence>
<keyword evidence="2" id="KW-1185">Reference proteome</keyword>
<sequence length="73" mass="8347">MSFSRGMAFKCITKRFLRGPCSLCENVSARYELIPKSHETGTRIFMEQALVISEDPTVDNGLRVVSRRRLQLV</sequence>
<comment type="caution">
    <text evidence="1">The sequence shown here is derived from an EMBL/GenBank/DDBJ whole genome shotgun (WGS) entry which is preliminary data.</text>
</comment>
<organism evidence="1 2">
    <name type="scientific">Melipona bicolor</name>
    <dbReference type="NCBI Taxonomy" id="60889"/>
    <lineage>
        <taxon>Eukaryota</taxon>
        <taxon>Metazoa</taxon>
        <taxon>Ecdysozoa</taxon>
        <taxon>Arthropoda</taxon>
        <taxon>Hexapoda</taxon>
        <taxon>Insecta</taxon>
        <taxon>Pterygota</taxon>
        <taxon>Neoptera</taxon>
        <taxon>Endopterygota</taxon>
        <taxon>Hymenoptera</taxon>
        <taxon>Apocrita</taxon>
        <taxon>Aculeata</taxon>
        <taxon>Apoidea</taxon>
        <taxon>Anthophila</taxon>
        <taxon>Apidae</taxon>
        <taxon>Melipona</taxon>
    </lineage>
</organism>
<proteinExistence type="predicted"/>
<protein>
    <submittedName>
        <fullName evidence="1">Uncharacterized protein</fullName>
    </submittedName>
</protein>
<accession>A0AA40KTS1</accession>
<gene>
    <name evidence="1" type="ORF">K0M31_013894</name>
</gene>
<dbReference type="Proteomes" id="UP001177670">
    <property type="component" value="Unassembled WGS sequence"/>
</dbReference>